<keyword evidence="1" id="KW-0812">Transmembrane</keyword>
<feature type="transmembrane region" description="Helical" evidence="1">
    <location>
        <begin position="21"/>
        <end position="38"/>
    </location>
</feature>
<evidence type="ECO:0000313" key="3">
    <source>
        <dbReference type="Proteomes" id="UP000242699"/>
    </source>
</evidence>
<dbReference type="EMBL" id="PXYT01000034">
    <property type="protein sequence ID" value="PSR26601.1"/>
    <property type="molecule type" value="Genomic_DNA"/>
</dbReference>
<keyword evidence="1" id="KW-1133">Transmembrane helix</keyword>
<evidence type="ECO:0000256" key="1">
    <source>
        <dbReference type="SAM" id="Phobius"/>
    </source>
</evidence>
<proteinExistence type="predicted"/>
<gene>
    <name evidence="2" type="ORF">C7B43_13335</name>
</gene>
<sequence>MIHRKMEPMTVQRKTNRRINPYGLLRLLIVAVIFAFLALGHGTIWWAGFALLTLVLIAVGGGNVRPTGPWLGSIGLIFFAFIHVGIISLEYGAIPMALSFMGYFVQVLRRLAG</sequence>
<organism evidence="2 3">
    <name type="scientific">Sulfobacillus benefaciens</name>
    <dbReference type="NCBI Taxonomy" id="453960"/>
    <lineage>
        <taxon>Bacteria</taxon>
        <taxon>Bacillati</taxon>
        <taxon>Bacillota</taxon>
        <taxon>Clostridia</taxon>
        <taxon>Eubacteriales</taxon>
        <taxon>Clostridiales Family XVII. Incertae Sedis</taxon>
        <taxon>Sulfobacillus</taxon>
    </lineage>
</organism>
<reference evidence="2 3" key="1">
    <citation type="journal article" date="2014" name="BMC Genomics">
        <title>Comparison of environmental and isolate Sulfobacillus genomes reveals diverse carbon, sulfur, nitrogen, and hydrogen metabolisms.</title>
        <authorList>
            <person name="Justice N.B."/>
            <person name="Norman A."/>
            <person name="Brown C.T."/>
            <person name="Singh A."/>
            <person name="Thomas B.C."/>
            <person name="Banfield J.F."/>
        </authorList>
    </citation>
    <scope>NUCLEOTIDE SEQUENCE [LARGE SCALE GENOMIC DNA]</scope>
    <source>
        <strain evidence="2">AMDSBA1</strain>
    </source>
</reference>
<name>A0A2T2WWI7_9FIRM</name>
<protein>
    <submittedName>
        <fullName evidence="2">Uncharacterized protein</fullName>
    </submittedName>
</protein>
<dbReference type="AlphaFoldDB" id="A0A2T2WWI7"/>
<feature type="transmembrane region" description="Helical" evidence="1">
    <location>
        <begin position="44"/>
        <end position="62"/>
    </location>
</feature>
<comment type="caution">
    <text evidence="2">The sequence shown here is derived from an EMBL/GenBank/DDBJ whole genome shotgun (WGS) entry which is preliminary data.</text>
</comment>
<feature type="transmembrane region" description="Helical" evidence="1">
    <location>
        <begin position="69"/>
        <end position="87"/>
    </location>
</feature>
<accession>A0A2T2WWI7</accession>
<dbReference type="Proteomes" id="UP000242699">
    <property type="component" value="Unassembled WGS sequence"/>
</dbReference>
<evidence type="ECO:0000313" key="2">
    <source>
        <dbReference type="EMBL" id="PSR26601.1"/>
    </source>
</evidence>
<keyword evidence="1" id="KW-0472">Membrane</keyword>